<name>A0ABY9TP67_9GAMM</name>
<dbReference type="PANTHER" id="PTHR43549">
    <property type="entry name" value="MULTIDRUG RESISTANCE PROTEIN YPNP-RELATED"/>
    <property type="match status" value="1"/>
</dbReference>
<keyword evidence="9" id="KW-1185">Reference proteome</keyword>
<sequence>MTKKNKRTNQDLLNGPVNSTLKNMTIPMIFGMVLLMTFNLVDTFFVSLLGTQPLAAISFTFPITFTVISLAIGLGIGTSAVIAKTLGKGNTEDARNAATVALLITSIIVIILSLLGYVFSDQIFTLLGAKPHLLPLIHDYMDLWFLGSVGLIGPMIGNAVLRASGDTHTPSIVMGSAGLINAVLDPVFIFGFGPIPAMGIQGAALATVISWGFGLAFITYVLAFQRKLIHLTLPEWSVIKKSARQILQIGLPAAGANMLTPIAAAIMTAIVAGYGESAVAAFGVGSRIESIACLVVLAMSMTLPPFISQNFGAGNIERVEQAYNVSAKFVIMWQIAIYAVLIVISPLITSAFAKEQSVADIITLFMWILPLGYGLQGIVILTNSSFNALHKPMVALMLSIVRLFVFYVPLAYVGSLFFGLTGLFVGALLGNMFMAIVSYYLFNKQFKNPETLKPAEV</sequence>
<dbReference type="PANTHER" id="PTHR43549:SF3">
    <property type="entry name" value="MULTIDRUG RESISTANCE PROTEIN YPNP-RELATED"/>
    <property type="match status" value="1"/>
</dbReference>
<feature type="transmembrane region" description="Helical" evidence="7">
    <location>
        <begin position="361"/>
        <end position="381"/>
    </location>
</feature>
<evidence type="ECO:0000256" key="4">
    <source>
        <dbReference type="ARBA" id="ARBA00022692"/>
    </source>
</evidence>
<proteinExistence type="predicted"/>
<evidence type="ECO:0000256" key="7">
    <source>
        <dbReference type="SAM" id="Phobius"/>
    </source>
</evidence>
<evidence type="ECO:0000256" key="2">
    <source>
        <dbReference type="ARBA" id="ARBA00022448"/>
    </source>
</evidence>
<protein>
    <submittedName>
        <fullName evidence="8">MATE family efflux transporter</fullName>
    </submittedName>
</protein>
<feature type="transmembrane region" description="Helical" evidence="7">
    <location>
        <begin position="249"/>
        <end position="275"/>
    </location>
</feature>
<feature type="transmembrane region" description="Helical" evidence="7">
    <location>
        <begin position="173"/>
        <end position="193"/>
    </location>
</feature>
<feature type="transmembrane region" description="Helical" evidence="7">
    <location>
        <begin position="97"/>
        <end position="120"/>
    </location>
</feature>
<feature type="transmembrane region" description="Helical" evidence="7">
    <location>
        <begin position="416"/>
        <end position="442"/>
    </location>
</feature>
<feature type="transmembrane region" description="Helical" evidence="7">
    <location>
        <begin position="140"/>
        <end position="161"/>
    </location>
</feature>
<dbReference type="Proteomes" id="UP001258994">
    <property type="component" value="Chromosome"/>
</dbReference>
<dbReference type="PIRSF" id="PIRSF006603">
    <property type="entry name" value="DinF"/>
    <property type="match status" value="1"/>
</dbReference>
<feature type="transmembrane region" description="Helical" evidence="7">
    <location>
        <begin position="287"/>
        <end position="308"/>
    </location>
</feature>
<dbReference type="Pfam" id="PF01554">
    <property type="entry name" value="MatE"/>
    <property type="match status" value="2"/>
</dbReference>
<evidence type="ECO:0000313" key="8">
    <source>
        <dbReference type="EMBL" id="WNC70638.1"/>
    </source>
</evidence>
<evidence type="ECO:0000256" key="5">
    <source>
        <dbReference type="ARBA" id="ARBA00022989"/>
    </source>
</evidence>
<evidence type="ECO:0000256" key="6">
    <source>
        <dbReference type="ARBA" id="ARBA00023136"/>
    </source>
</evidence>
<dbReference type="NCBIfam" id="TIGR00797">
    <property type="entry name" value="matE"/>
    <property type="match status" value="1"/>
</dbReference>
<comment type="subcellular location">
    <subcellularLocation>
        <location evidence="1">Cell inner membrane</location>
        <topology evidence="1">Multi-pass membrane protein</topology>
    </subcellularLocation>
</comment>
<evidence type="ECO:0000256" key="3">
    <source>
        <dbReference type="ARBA" id="ARBA00022475"/>
    </source>
</evidence>
<keyword evidence="6 7" id="KW-0472">Membrane</keyword>
<dbReference type="InterPro" id="IPR048279">
    <property type="entry name" value="MdtK-like"/>
</dbReference>
<keyword evidence="3" id="KW-1003">Cell membrane</keyword>
<dbReference type="CDD" id="cd13149">
    <property type="entry name" value="MATE_like_2"/>
    <property type="match status" value="1"/>
</dbReference>
<feature type="transmembrane region" description="Helical" evidence="7">
    <location>
        <begin position="55"/>
        <end position="76"/>
    </location>
</feature>
<dbReference type="RefSeq" id="WP_348389777.1">
    <property type="nucleotide sequence ID" value="NZ_CP134145.1"/>
</dbReference>
<keyword evidence="5 7" id="KW-1133">Transmembrane helix</keyword>
<feature type="transmembrane region" description="Helical" evidence="7">
    <location>
        <begin position="393"/>
        <end position="410"/>
    </location>
</feature>
<evidence type="ECO:0000256" key="1">
    <source>
        <dbReference type="ARBA" id="ARBA00004429"/>
    </source>
</evidence>
<feature type="transmembrane region" description="Helical" evidence="7">
    <location>
        <begin position="329"/>
        <end position="349"/>
    </location>
</feature>
<feature type="transmembrane region" description="Helical" evidence="7">
    <location>
        <begin position="199"/>
        <end position="223"/>
    </location>
</feature>
<gene>
    <name evidence="8" type="ORF">RGQ13_10885</name>
</gene>
<dbReference type="InterPro" id="IPR002528">
    <property type="entry name" value="MATE_fam"/>
</dbReference>
<evidence type="ECO:0000313" key="9">
    <source>
        <dbReference type="Proteomes" id="UP001258994"/>
    </source>
</evidence>
<reference evidence="9" key="1">
    <citation type="submission" date="2023-09" db="EMBL/GenBank/DDBJ databases">
        <authorList>
            <person name="Li S."/>
            <person name="Li X."/>
            <person name="Zhang C."/>
            <person name="Zhao Z."/>
        </authorList>
    </citation>
    <scope>NUCLEOTIDE SEQUENCE [LARGE SCALE GENOMIC DNA]</scope>
    <source>
        <strain evidence="9">SQ149</strain>
    </source>
</reference>
<dbReference type="InterPro" id="IPR052031">
    <property type="entry name" value="Membrane_Transporter-Flippase"/>
</dbReference>
<keyword evidence="2" id="KW-0813">Transport</keyword>
<dbReference type="EMBL" id="CP134145">
    <property type="protein sequence ID" value="WNC70638.1"/>
    <property type="molecule type" value="Genomic_DNA"/>
</dbReference>
<feature type="transmembrane region" description="Helical" evidence="7">
    <location>
        <begin position="29"/>
        <end position="49"/>
    </location>
</feature>
<accession>A0ABY9TP67</accession>
<keyword evidence="4 7" id="KW-0812">Transmembrane</keyword>
<organism evidence="8 9">
    <name type="scientific">Thalassotalea psychrophila</name>
    <dbReference type="NCBI Taxonomy" id="3065647"/>
    <lineage>
        <taxon>Bacteria</taxon>
        <taxon>Pseudomonadati</taxon>
        <taxon>Pseudomonadota</taxon>
        <taxon>Gammaproteobacteria</taxon>
        <taxon>Alteromonadales</taxon>
        <taxon>Colwelliaceae</taxon>
        <taxon>Thalassotalea</taxon>
    </lineage>
</organism>